<sequence length="139" mass="15958">FVWNTIPSVDILGETRLSAMNRFLEDYDGGLGEGRYVESSLPDLPFGDQEFGLALCSHYLFLYSPHLSGEFHLRSIRELCRVAREVRIFPLLELGTVPSRYLEAVVDTLSEEGYRVSEETVPYEFQRGGNKMMRIRFGK</sequence>
<name>T0Z593_9ZZZZ</name>
<dbReference type="EMBL" id="AUZX01012159">
    <property type="protein sequence ID" value="EQD40203.1"/>
    <property type="molecule type" value="Genomic_DNA"/>
</dbReference>
<reference evidence="1" key="1">
    <citation type="submission" date="2013-08" db="EMBL/GenBank/DDBJ databases">
        <authorList>
            <person name="Mendez C."/>
            <person name="Richter M."/>
            <person name="Ferrer M."/>
            <person name="Sanchez J."/>
        </authorList>
    </citation>
    <scope>NUCLEOTIDE SEQUENCE</scope>
</reference>
<evidence type="ECO:0008006" key="2">
    <source>
        <dbReference type="Google" id="ProtNLM"/>
    </source>
</evidence>
<evidence type="ECO:0000313" key="1">
    <source>
        <dbReference type="EMBL" id="EQD40203.1"/>
    </source>
</evidence>
<dbReference type="AlphaFoldDB" id="T0Z593"/>
<gene>
    <name evidence="1" type="ORF">B1A_16539</name>
</gene>
<comment type="caution">
    <text evidence="1">The sequence shown here is derived from an EMBL/GenBank/DDBJ whole genome shotgun (WGS) entry which is preliminary data.</text>
</comment>
<protein>
    <recommendedName>
        <fullName evidence="2">SAM-dependent methyltransferase</fullName>
    </recommendedName>
</protein>
<reference evidence="1" key="2">
    <citation type="journal article" date="2014" name="ISME J.">
        <title>Microbial stratification in low pH oxic and suboxic macroscopic growths along an acid mine drainage.</title>
        <authorList>
            <person name="Mendez-Garcia C."/>
            <person name="Mesa V."/>
            <person name="Sprenger R.R."/>
            <person name="Richter M."/>
            <person name="Diez M.S."/>
            <person name="Solano J."/>
            <person name="Bargiela R."/>
            <person name="Golyshina O.V."/>
            <person name="Manteca A."/>
            <person name="Ramos J.L."/>
            <person name="Gallego J.R."/>
            <person name="Llorente I."/>
            <person name="Martins Dos Santos V.A."/>
            <person name="Jensen O.N."/>
            <person name="Pelaez A.I."/>
            <person name="Sanchez J."/>
            <person name="Ferrer M."/>
        </authorList>
    </citation>
    <scope>NUCLEOTIDE SEQUENCE</scope>
</reference>
<proteinExistence type="predicted"/>
<accession>T0Z593</accession>
<feature type="non-terminal residue" evidence="1">
    <location>
        <position position="1"/>
    </location>
</feature>
<organism evidence="1">
    <name type="scientific">mine drainage metagenome</name>
    <dbReference type="NCBI Taxonomy" id="410659"/>
    <lineage>
        <taxon>unclassified sequences</taxon>
        <taxon>metagenomes</taxon>
        <taxon>ecological metagenomes</taxon>
    </lineage>
</organism>